<name>A0ACC1MJ49_9APHY</name>
<dbReference type="EMBL" id="JANSHE010006679">
    <property type="protein sequence ID" value="KAJ2966366.1"/>
    <property type="molecule type" value="Genomic_DNA"/>
</dbReference>
<protein>
    <submittedName>
        <fullName evidence="1">Uncharacterized protein</fullName>
    </submittedName>
</protein>
<reference evidence="1" key="1">
    <citation type="submission" date="2022-08" db="EMBL/GenBank/DDBJ databases">
        <title>Genome Sequence of Pycnoporus sanguineus.</title>
        <authorList>
            <person name="Buettner E."/>
        </authorList>
    </citation>
    <scope>NUCLEOTIDE SEQUENCE</scope>
    <source>
        <strain evidence="1">CG-C14</strain>
    </source>
</reference>
<comment type="caution">
    <text evidence="1">The sequence shown here is derived from an EMBL/GenBank/DDBJ whole genome shotgun (WGS) entry which is preliminary data.</text>
</comment>
<sequence length="196" mass="20932">MSGPATSHKPLYCNCKTSTLHLRVSTILPESIPARRQNAMTPLFGSLERGRLEDEGASQRSNITLAQTKRLHQARRPHPEGAADRASALHCCAALLENRVLDRRRDPITAYRPSCPPPLSRTRIPYPAVAFPNTLALFTCSLALIITIFERKMFANTKLVALSLILACSSVLAMPQAGAGAGAGGAGAVTGEFSGV</sequence>
<organism evidence="1 2">
    <name type="scientific">Trametes sanguinea</name>
    <dbReference type="NCBI Taxonomy" id="158606"/>
    <lineage>
        <taxon>Eukaryota</taxon>
        <taxon>Fungi</taxon>
        <taxon>Dikarya</taxon>
        <taxon>Basidiomycota</taxon>
        <taxon>Agaricomycotina</taxon>
        <taxon>Agaricomycetes</taxon>
        <taxon>Polyporales</taxon>
        <taxon>Polyporaceae</taxon>
        <taxon>Trametes</taxon>
    </lineage>
</organism>
<dbReference type="Proteomes" id="UP001144978">
    <property type="component" value="Unassembled WGS sequence"/>
</dbReference>
<accession>A0ACC1MJ49</accession>
<gene>
    <name evidence="1" type="ORF">NUW54_g13830</name>
</gene>
<evidence type="ECO:0000313" key="1">
    <source>
        <dbReference type="EMBL" id="KAJ2966366.1"/>
    </source>
</evidence>
<proteinExistence type="predicted"/>
<evidence type="ECO:0000313" key="2">
    <source>
        <dbReference type="Proteomes" id="UP001144978"/>
    </source>
</evidence>
<keyword evidence="2" id="KW-1185">Reference proteome</keyword>